<dbReference type="InterPro" id="IPR036527">
    <property type="entry name" value="SCP2_sterol-bd_dom_sf"/>
</dbReference>
<evidence type="ECO:0008006" key="3">
    <source>
        <dbReference type="Google" id="ProtNLM"/>
    </source>
</evidence>
<name>A0A327Y622_9BACL</name>
<evidence type="ECO:0000313" key="2">
    <source>
        <dbReference type="Proteomes" id="UP000248555"/>
    </source>
</evidence>
<reference evidence="1 2" key="1">
    <citation type="submission" date="2018-06" db="EMBL/GenBank/DDBJ databases">
        <title>Genomic Encyclopedia of Type Strains, Phase III (KMG-III): the genomes of soil and plant-associated and newly described type strains.</title>
        <authorList>
            <person name="Whitman W."/>
        </authorList>
    </citation>
    <scope>NUCLEOTIDE SEQUENCE [LARGE SCALE GENOMIC DNA]</scope>
    <source>
        <strain evidence="1 2">CGMCC 1.8979</strain>
    </source>
</reference>
<accession>A0A327Y622</accession>
<gene>
    <name evidence="1" type="ORF">B0I26_12416</name>
</gene>
<keyword evidence="2" id="KW-1185">Reference proteome</keyword>
<dbReference type="AlphaFoldDB" id="A0A327Y622"/>
<dbReference type="Gene3D" id="3.30.1050.10">
    <property type="entry name" value="SCP2 sterol-binding domain"/>
    <property type="match status" value="1"/>
</dbReference>
<dbReference type="OrthoDB" id="2853714at2"/>
<dbReference type="EMBL" id="QLMH01000024">
    <property type="protein sequence ID" value="RAK15195.1"/>
    <property type="molecule type" value="Genomic_DNA"/>
</dbReference>
<dbReference type="Proteomes" id="UP000248555">
    <property type="component" value="Unassembled WGS sequence"/>
</dbReference>
<dbReference type="SUPFAM" id="SSF55718">
    <property type="entry name" value="SCP-like"/>
    <property type="match status" value="1"/>
</dbReference>
<organism evidence="1 2">
    <name type="scientific">Paranoxybacillus vitaminiphilus</name>
    <dbReference type="NCBI Taxonomy" id="581036"/>
    <lineage>
        <taxon>Bacteria</taxon>
        <taxon>Bacillati</taxon>
        <taxon>Bacillota</taxon>
        <taxon>Bacilli</taxon>
        <taxon>Bacillales</taxon>
        <taxon>Anoxybacillaceae</taxon>
        <taxon>Paranoxybacillus</taxon>
    </lineage>
</organism>
<evidence type="ECO:0000313" key="1">
    <source>
        <dbReference type="EMBL" id="RAK15195.1"/>
    </source>
</evidence>
<sequence length="132" mass="15344">MQVGSKEWMEIFRKTVNEDQELDVIGKHCNIDFLLQIGSKEYIVQIRNGKMTNFFEKTPLDGWSFAIRGSLDSWRKFTQPTPPPMFHELFAAVFQGNMQLEGNIKELMANLRFIIRFLDVTREVKNTAVEGV</sequence>
<proteinExistence type="predicted"/>
<dbReference type="RefSeq" id="WP_111646467.1">
    <property type="nucleotide sequence ID" value="NZ_QLMH01000024.1"/>
</dbReference>
<protein>
    <recommendedName>
        <fullName evidence="3">SCP2 domain-containing protein</fullName>
    </recommendedName>
</protein>
<comment type="caution">
    <text evidence="1">The sequence shown here is derived from an EMBL/GenBank/DDBJ whole genome shotgun (WGS) entry which is preliminary data.</text>
</comment>